<gene>
    <name evidence="11" type="primary">fliR</name>
    <name evidence="11" type="ORF">DEM34_07200</name>
</gene>
<evidence type="ECO:0000313" key="11">
    <source>
        <dbReference type="EMBL" id="PWG63659.1"/>
    </source>
</evidence>
<evidence type="ECO:0000256" key="10">
    <source>
        <dbReference type="RuleBase" id="RU362071"/>
    </source>
</evidence>
<dbReference type="GO" id="GO:0044780">
    <property type="term" value="P:bacterial-type flagellum assembly"/>
    <property type="evidence" value="ECO:0007669"/>
    <property type="project" value="UniProtKB-UniRule"/>
</dbReference>
<dbReference type="GO" id="GO:0006605">
    <property type="term" value="P:protein targeting"/>
    <property type="evidence" value="ECO:0007669"/>
    <property type="project" value="UniProtKB-UniRule"/>
</dbReference>
<dbReference type="NCBIfam" id="TIGR01400">
    <property type="entry name" value="fliR"/>
    <property type="match status" value="1"/>
</dbReference>
<comment type="caution">
    <text evidence="11">The sequence shown here is derived from an EMBL/GenBank/DDBJ whole genome shotgun (WGS) entry which is preliminary data.</text>
</comment>
<dbReference type="PANTHER" id="PTHR30065:SF8">
    <property type="entry name" value="FLAGELLAR BIOSYNTHETIC PROTEIN FLIR"/>
    <property type="match status" value="1"/>
</dbReference>
<dbReference type="RefSeq" id="WP_109677721.1">
    <property type="nucleotide sequence ID" value="NZ_CP086615.1"/>
</dbReference>
<organism evidence="11 12">
    <name type="scientific">Sediminicurvatus halobius</name>
    <dbReference type="NCBI Taxonomy" id="2182432"/>
    <lineage>
        <taxon>Bacteria</taxon>
        <taxon>Pseudomonadati</taxon>
        <taxon>Pseudomonadota</taxon>
        <taxon>Gammaproteobacteria</taxon>
        <taxon>Chromatiales</taxon>
        <taxon>Ectothiorhodospiraceae</taxon>
        <taxon>Sediminicurvatus</taxon>
    </lineage>
</organism>
<keyword evidence="7 10" id="KW-0472">Membrane</keyword>
<dbReference type="AlphaFoldDB" id="A0A2U2N3W8"/>
<keyword evidence="11" id="KW-0282">Flagellum</keyword>
<evidence type="ECO:0000256" key="8">
    <source>
        <dbReference type="ARBA" id="ARBA00023143"/>
    </source>
</evidence>
<keyword evidence="5 10" id="KW-0812">Transmembrane</keyword>
<evidence type="ECO:0000256" key="9">
    <source>
        <dbReference type="NCBIfam" id="TIGR01400"/>
    </source>
</evidence>
<feature type="transmembrane region" description="Helical" evidence="10">
    <location>
        <begin position="12"/>
        <end position="35"/>
    </location>
</feature>
<keyword evidence="6 10" id="KW-1133">Transmembrane helix</keyword>
<proteinExistence type="inferred from homology"/>
<dbReference type="InterPro" id="IPR002010">
    <property type="entry name" value="T3SS_IM_R"/>
</dbReference>
<dbReference type="Proteomes" id="UP000245474">
    <property type="component" value="Unassembled WGS sequence"/>
</dbReference>
<sequence>MPLSLTTAEISAWVAGFMWPFIRVSAMMAAAPIFSNASVPVSIRVLLAVGITVGILPATGEMPRLDPLSLEALMVGAQQVLIGVAMGLMVGMTLQVVVIAGESVALTMGLGFATMVDPQTGVSTPVVSQFLLITVTLLFLAVGGHLMLIQLTAESFTLMPVSTEGIGAGGFYRVVAWGSEMFAGAVLMALPALVLLLTLNMIIGVMTRAAPQMNIFSVGFPLTILVGMVSLVVLLLPAMPGRMSDLWRDAFLTLRQILGA</sequence>
<dbReference type="Pfam" id="PF01311">
    <property type="entry name" value="Bac_export_1"/>
    <property type="match status" value="1"/>
</dbReference>
<feature type="transmembrane region" description="Helical" evidence="10">
    <location>
        <begin position="156"/>
        <end position="175"/>
    </location>
</feature>
<dbReference type="GO" id="GO:0005886">
    <property type="term" value="C:plasma membrane"/>
    <property type="evidence" value="ECO:0007669"/>
    <property type="project" value="UniProtKB-SubCell"/>
</dbReference>
<keyword evidence="12" id="KW-1185">Reference proteome</keyword>
<comment type="similarity">
    <text evidence="2 10">Belongs to the FliR/MopE/SpaR family.</text>
</comment>
<keyword evidence="11" id="KW-0969">Cilium</keyword>
<feature type="transmembrane region" description="Helical" evidence="10">
    <location>
        <begin position="80"/>
        <end position="106"/>
    </location>
</feature>
<feature type="transmembrane region" description="Helical" evidence="10">
    <location>
        <begin position="41"/>
        <end position="59"/>
    </location>
</feature>
<keyword evidence="4 10" id="KW-1003">Cell membrane</keyword>
<dbReference type="InterPro" id="IPR006303">
    <property type="entry name" value="FliR"/>
</dbReference>
<name>A0A2U2N3W8_9GAMM</name>
<reference evidence="11 12" key="1">
    <citation type="submission" date="2018-05" db="EMBL/GenBank/DDBJ databases">
        <title>Spiribacter halobius sp. nov., a moderately halophilic bacterium isolated from marine solar saltern.</title>
        <authorList>
            <person name="Zheng W.-S."/>
            <person name="Lu D.-C."/>
            <person name="Du Z.-J."/>
        </authorList>
    </citation>
    <scope>NUCLEOTIDE SEQUENCE [LARGE SCALE GENOMIC DNA]</scope>
    <source>
        <strain evidence="11 12">E85</strain>
    </source>
</reference>
<evidence type="ECO:0000256" key="6">
    <source>
        <dbReference type="ARBA" id="ARBA00022989"/>
    </source>
</evidence>
<dbReference type="EMBL" id="QFFI01000009">
    <property type="protein sequence ID" value="PWG63659.1"/>
    <property type="molecule type" value="Genomic_DNA"/>
</dbReference>
<comment type="subcellular location">
    <subcellularLocation>
        <location evidence="10">Cell membrane</location>
        <topology evidence="10">Multi-pass membrane protein</topology>
    </subcellularLocation>
    <subcellularLocation>
        <location evidence="10">Bacterial flagellum basal body</location>
    </subcellularLocation>
</comment>
<dbReference type="PANTHER" id="PTHR30065">
    <property type="entry name" value="FLAGELLAR BIOSYNTHETIC PROTEIN FLIR"/>
    <property type="match status" value="1"/>
</dbReference>
<evidence type="ECO:0000313" key="12">
    <source>
        <dbReference type="Proteomes" id="UP000245474"/>
    </source>
</evidence>
<accession>A0A2U2N3W8</accession>
<evidence type="ECO:0000256" key="2">
    <source>
        <dbReference type="ARBA" id="ARBA00009772"/>
    </source>
</evidence>
<evidence type="ECO:0000256" key="4">
    <source>
        <dbReference type="ARBA" id="ARBA00022475"/>
    </source>
</evidence>
<feature type="transmembrane region" description="Helical" evidence="10">
    <location>
        <begin position="126"/>
        <end position="149"/>
    </location>
</feature>
<evidence type="ECO:0000256" key="5">
    <source>
        <dbReference type="ARBA" id="ARBA00022692"/>
    </source>
</evidence>
<evidence type="ECO:0000256" key="1">
    <source>
        <dbReference type="ARBA" id="ARBA00002578"/>
    </source>
</evidence>
<dbReference type="OrthoDB" id="9797790at2"/>
<keyword evidence="11" id="KW-0966">Cell projection</keyword>
<keyword evidence="8 10" id="KW-0975">Bacterial flagellum</keyword>
<evidence type="ECO:0000256" key="7">
    <source>
        <dbReference type="ARBA" id="ARBA00023136"/>
    </source>
</evidence>
<protein>
    <recommendedName>
        <fullName evidence="3 9">Flagellar biosynthetic protein FliR</fullName>
    </recommendedName>
</protein>
<comment type="function">
    <text evidence="1 10">Role in flagellar biosynthesis.</text>
</comment>
<evidence type="ECO:0000256" key="3">
    <source>
        <dbReference type="ARBA" id="ARBA00021717"/>
    </source>
</evidence>
<feature type="transmembrane region" description="Helical" evidence="10">
    <location>
        <begin position="215"/>
        <end position="239"/>
    </location>
</feature>
<dbReference type="PRINTS" id="PR00953">
    <property type="entry name" value="TYPE3IMRPROT"/>
</dbReference>
<dbReference type="GO" id="GO:0009425">
    <property type="term" value="C:bacterial-type flagellum basal body"/>
    <property type="evidence" value="ECO:0007669"/>
    <property type="project" value="UniProtKB-SubCell"/>
</dbReference>
<feature type="transmembrane region" description="Helical" evidence="10">
    <location>
        <begin position="181"/>
        <end position="203"/>
    </location>
</feature>